<dbReference type="InterPro" id="IPR018060">
    <property type="entry name" value="HTH_AraC"/>
</dbReference>
<dbReference type="PANTHER" id="PTHR42713">
    <property type="entry name" value="HISTIDINE KINASE-RELATED"/>
    <property type="match status" value="1"/>
</dbReference>
<comment type="function">
    <text evidence="9">May play the central regulatory role in sporulation. It may be an element of the effector pathway responsible for the activation of sporulation genes in response to nutritional stress. Spo0A may act in concert with spo0H (a sigma factor) to control the expression of some genes that are critical to the sporulation process.</text>
</comment>
<organism evidence="13 14">
    <name type="scientific">Blautia hominis</name>
    <dbReference type="NCBI Taxonomy" id="2025493"/>
    <lineage>
        <taxon>Bacteria</taxon>
        <taxon>Bacillati</taxon>
        <taxon>Bacillota</taxon>
        <taxon>Clostridia</taxon>
        <taxon>Lachnospirales</taxon>
        <taxon>Lachnospiraceae</taxon>
        <taxon>Blautia</taxon>
    </lineage>
</organism>
<dbReference type="Gene3D" id="1.10.10.60">
    <property type="entry name" value="Homeodomain-like"/>
    <property type="match status" value="2"/>
</dbReference>
<evidence type="ECO:0000256" key="4">
    <source>
        <dbReference type="ARBA" id="ARBA00022553"/>
    </source>
</evidence>
<feature type="modified residue" description="4-aspartylphosphate" evidence="10">
    <location>
        <position position="55"/>
    </location>
</feature>
<dbReference type="SMART" id="SM00342">
    <property type="entry name" value="HTH_ARAC"/>
    <property type="match status" value="1"/>
</dbReference>
<dbReference type="SMART" id="SM00448">
    <property type="entry name" value="REC"/>
    <property type="match status" value="1"/>
</dbReference>
<evidence type="ECO:0000256" key="5">
    <source>
        <dbReference type="ARBA" id="ARBA00023012"/>
    </source>
</evidence>
<dbReference type="InterPro" id="IPR011006">
    <property type="entry name" value="CheY-like_superfamily"/>
</dbReference>
<dbReference type="PROSITE" id="PS50110">
    <property type="entry name" value="RESPONSE_REGULATORY"/>
    <property type="match status" value="1"/>
</dbReference>
<name>A0ABQ0BIG7_9FIRM</name>
<dbReference type="InterPro" id="IPR051552">
    <property type="entry name" value="HptR"/>
</dbReference>
<keyword evidence="14" id="KW-1185">Reference proteome</keyword>
<keyword evidence="6" id="KW-0805">Transcription regulation</keyword>
<keyword evidence="3" id="KW-0963">Cytoplasm</keyword>
<dbReference type="Proteomes" id="UP001600943">
    <property type="component" value="Unassembled WGS sequence"/>
</dbReference>
<feature type="domain" description="Response regulatory" evidence="12">
    <location>
        <begin position="3"/>
        <end position="120"/>
    </location>
</feature>
<gene>
    <name evidence="13" type="ORF">K040078D81_53660</name>
</gene>
<evidence type="ECO:0000313" key="14">
    <source>
        <dbReference type="Proteomes" id="UP001600943"/>
    </source>
</evidence>
<dbReference type="PROSITE" id="PS01124">
    <property type="entry name" value="HTH_ARAC_FAMILY_2"/>
    <property type="match status" value="1"/>
</dbReference>
<feature type="domain" description="HTH araC/xylS-type" evidence="11">
    <location>
        <begin position="145"/>
        <end position="243"/>
    </location>
</feature>
<dbReference type="EMBL" id="BAABYW010000002">
    <property type="protein sequence ID" value="GAA6411249.1"/>
    <property type="molecule type" value="Genomic_DNA"/>
</dbReference>
<evidence type="ECO:0000256" key="3">
    <source>
        <dbReference type="ARBA" id="ARBA00022490"/>
    </source>
</evidence>
<keyword evidence="4 10" id="KW-0597">Phosphoprotein</keyword>
<comment type="subcellular location">
    <subcellularLocation>
        <location evidence="1">Cytoplasm</location>
    </subcellularLocation>
</comment>
<dbReference type="SUPFAM" id="SSF46689">
    <property type="entry name" value="Homeodomain-like"/>
    <property type="match status" value="1"/>
</dbReference>
<evidence type="ECO:0000259" key="12">
    <source>
        <dbReference type="PROSITE" id="PS50110"/>
    </source>
</evidence>
<evidence type="ECO:0000256" key="10">
    <source>
        <dbReference type="PROSITE-ProRule" id="PRU00169"/>
    </source>
</evidence>
<dbReference type="InterPro" id="IPR009057">
    <property type="entry name" value="Homeodomain-like_sf"/>
</dbReference>
<evidence type="ECO:0000256" key="2">
    <source>
        <dbReference type="ARBA" id="ARBA00018672"/>
    </source>
</evidence>
<keyword evidence="8" id="KW-0804">Transcription</keyword>
<dbReference type="PANTHER" id="PTHR42713:SF3">
    <property type="entry name" value="TRANSCRIPTIONAL REGULATORY PROTEIN HPTR"/>
    <property type="match status" value="1"/>
</dbReference>
<evidence type="ECO:0000256" key="9">
    <source>
        <dbReference type="ARBA" id="ARBA00024867"/>
    </source>
</evidence>
<evidence type="ECO:0000313" key="13">
    <source>
        <dbReference type="EMBL" id="GAA6411249.1"/>
    </source>
</evidence>
<dbReference type="Gene3D" id="3.40.50.2300">
    <property type="match status" value="1"/>
</dbReference>
<evidence type="ECO:0000259" key="11">
    <source>
        <dbReference type="PROSITE" id="PS01124"/>
    </source>
</evidence>
<dbReference type="Pfam" id="PF00072">
    <property type="entry name" value="Response_reg"/>
    <property type="match status" value="1"/>
</dbReference>
<dbReference type="RefSeq" id="WP_390409923.1">
    <property type="nucleotide sequence ID" value="NZ_BAABYW010000002.1"/>
</dbReference>
<reference evidence="13 14" key="1">
    <citation type="submission" date="2024-04" db="EMBL/GenBank/DDBJ databases">
        <title>Defined microbial consortia suppress multidrug-resistant proinflammatory Enterobacteriaceae via ecological control.</title>
        <authorList>
            <person name="Furuichi M."/>
            <person name="Kawaguchi T."/>
            <person name="Pust M."/>
            <person name="Yasuma K."/>
            <person name="Plichta D."/>
            <person name="Hasegawa N."/>
            <person name="Ohya T."/>
            <person name="Bhattarai S."/>
            <person name="Sasajima S."/>
            <person name="Aoto Y."/>
            <person name="Tuganbaev T."/>
            <person name="Yaginuma M."/>
            <person name="Ueda M."/>
            <person name="Okahashi N."/>
            <person name="Amafuji K."/>
            <person name="Kiridooshi Y."/>
            <person name="Sugita K."/>
            <person name="Strazar M."/>
            <person name="Skelly A."/>
            <person name="Suda W."/>
            <person name="Hattori M."/>
            <person name="Nakamoto N."/>
            <person name="Caballero S."/>
            <person name="Norman J."/>
            <person name="Olle B."/>
            <person name="Tanoue T."/>
            <person name="Arita M."/>
            <person name="Bucci V."/>
            <person name="Atarashi K."/>
            <person name="Xavier R."/>
            <person name="Honda K."/>
        </authorList>
    </citation>
    <scope>NUCLEOTIDE SEQUENCE [LARGE SCALE GENOMIC DNA]</scope>
    <source>
        <strain evidence="14">k04-0078-D8-1</strain>
    </source>
</reference>
<dbReference type="CDD" id="cd17536">
    <property type="entry name" value="REC_YesN-like"/>
    <property type="match status" value="1"/>
</dbReference>
<protein>
    <recommendedName>
        <fullName evidence="2">Stage 0 sporulation protein A homolog</fullName>
    </recommendedName>
</protein>
<dbReference type="SUPFAM" id="SSF52172">
    <property type="entry name" value="CheY-like"/>
    <property type="match status" value="1"/>
</dbReference>
<evidence type="ECO:0000256" key="8">
    <source>
        <dbReference type="ARBA" id="ARBA00023163"/>
    </source>
</evidence>
<evidence type="ECO:0000256" key="6">
    <source>
        <dbReference type="ARBA" id="ARBA00023015"/>
    </source>
</evidence>
<evidence type="ECO:0000256" key="1">
    <source>
        <dbReference type="ARBA" id="ARBA00004496"/>
    </source>
</evidence>
<keyword evidence="7" id="KW-0238">DNA-binding</keyword>
<sequence length="249" mass="28815">MYRVMLVDDEEKLRNLLKKIIDWSYFGMQIAGEAGSGIEAINTIDEIRPDIIFVDIRMPFMNGIEFSKLAMKRYPQMKIIILTAHDDFSYAKECIGIGVSDYLLKPIIRSDISKALEKAKESLDHCERQEKYPPEDVTRNILSAAKLHHYIEENYRDASLNLTSAANDFGFNASYFSRKFTELIGKSFIEYLTDYRMDKSCALAKQGKLMYVTANEVGIPDPNYFGKCFKKHRKMPYSEYMRSVRNEGN</sequence>
<dbReference type="InterPro" id="IPR001789">
    <property type="entry name" value="Sig_transdc_resp-reg_receiver"/>
</dbReference>
<keyword evidence="5" id="KW-0902">Two-component regulatory system</keyword>
<accession>A0ABQ0BIG7</accession>
<comment type="caution">
    <text evidence="13">The sequence shown here is derived from an EMBL/GenBank/DDBJ whole genome shotgun (WGS) entry which is preliminary data.</text>
</comment>
<proteinExistence type="predicted"/>
<dbReference type="Pfam" id="PF12833">
    <property type="entry name" value="HTH_18"/>
    <property type="match status" value="1"/>
</dbReference>
<evidence type="ECO:0000256" key="7">
    <source>
        <dbReference type="ARBA" id="ARBA00023125"/>
    </source>
</evidence>